<protein>
    <recommendedName>
        <fullName evidence="11">Protein POLLEN DEFECTIVE IN GUIDANCE 1</fullName>
    </recommendedName>
</protein>
<evidence type="ECO:0000256" key="7">
    <source>
        <dbReference type="SAM" id="Phobius"/>
    </source>
</evidence>
<evidence type="ECO:0000313" key="9">
    <source>
        <dbReference type="EMBL" id="CAH9142373.1"/>
    </source>
</evidence>
<feature type="region of interest" description="Disordered" evidence="6">
    <location>
        <begin position="68"/>
        <end position="98"/>
    </location>
</feature>
<accession>A0AAV0G468</accession>
<organism evidence="9 10">
    <name type="scientific">Cuscuta epithymum</name>
    <dbReference type="NCBI Taxonomy" id="186058"/>
    <lineage>
        <taxon>Eukaryota</taxon>
        <taxon>Viridiplantae</taxon>
        <taxon>Streptophyta</taxon>
        <taxon>Embryophyta</taxon>
        <taxon>Tracheophyta</taxon>
        <taxon>Spermatophyta</taxon>
        <taxon>Magnoliopsida</taxon>
        <taxon>eudicotyledons</taxon>
        <taxon>Gunneridae</taxon>
        <taxon>Pentapetalae</taxon>
        <taxon>asterids</taxon>
        <taxon>lamiids</taxon>
        <taxon>Solanales</taxon>
        <taxon>Convolvulaceae</taxon>
        <taxon>Cuscuteae</taxon>
        <taxon>Cuscuta</taxon>
        <taxon>Cuscuta subgen. Cuscuta</taxon>
    </lineage>
</organism>
<keyword evidence="5 7" id="KW-0472">Membrane</keyword>
<reference evidence="9" key="1">
    <citation type="submission" date="2022-07" db="EMBL/GenBank/DDBJ databases">
        <authorList>
            <person name="Macas J."/>
            <person name="Novak P."/>
            <person name="Neumann P."/>
        </authorList>
    </citation>
    <scope>NUCLEOTIDE SEQUENCE</scope>
</reference>
<dbReference type="PANTHER" id="PTHR13317:SF4">
    <property type="entry name" value="TRANSMEMBRANE ANTERIOR POSTERIOR TRANSFORMATION PROTEIN 1 HOMOLOG"/>
    <property type="match status" value="1"/>
</dbReference>
<evidence type="ECO:0000256" key="6">
    <source>
        <dbReference type="SAM" id="MobiDB-lite"/>
    </source>
</evidence>
<dbReference type="AlphaFoldDB" id="A0AAV0G468"/>
<dbReference type="Pfam" id="PF05346">
    <property type="entry name" value="DUF747"/>
    <property type="match status" value="1"/>
</dbReference>
<evidence type="ECO:0000256" key="1">
    <source>
        <dbReference type="ARBA" id="ARBA00004141"/>
    </source>
</evidence>
<evidence type="ECO:0000313" key="10">
    <source>
        <dbReference type="Proteomes" id="UP001152523"/>
    </source>
</evidence>
<dbReference type="EMBL" id="CAMAPF010000134">
    <property type="protein sequence ID" value="CAH9106137.1"/>
    <property type="molecule type" value="Genomic_DNA"/>
</dbReference>
<evidence type="ECO:0000313" key="8">
    <source>
        <dbReference type="EMBL" id="CAH9106137.1"/>
    </source>
</evidence>
<keyword evidence="10" id="KW-1185">Reference proteome</keyword>
<feature type="region of interest" description="Disordered" evidence="6">
    <location>
        <begin position="143"/>
        <end position="168"/>
    </location>
</feature>
<feature type="compositionally biased region" description="Basic and acidic residues" evidence="6">
    <location>
        <begin position="154"/>
        <end position="168"/>
    </location>
</feature>
<evidence type="ECO:0000256" key="5">
    <source>
        <dbReference type="ARBA" id="ARBA00023136"/>
    </source>
</evidence>
<dbReference type="InterPro" id="IPR008010">
    <property type="entry name" value="Tatp1"/>
</dbReference>
<feature type="compositionally biased region" description="Basic residues" evidence="6">
    <location>
        <begin position="81"/>
        <end position="92"/>
    </location>
</feature>
<comment type="subcellular location">
    <subcellularLocation>
        <location evidence="1">Membrane</location>
        <topology evidence="1">Multi-pass membrane protein</topology>
    </subcellularLocation>
</comment>
<comment type="caution">
    <text evidence="9">The sequence shown here is derived from an EMBL/GenBank/DDBJ whole genome shotgun (WGS) entry which is preliminary data.</text>
</comment>
<dbReference type="Proteomes" id="UP001152523">
    <property type="component" value="Unassembled WGS sequence"/>
</dbReference>
<feature type="transmembrane region" description="Helical" evidence="7">
    <location>
        <begin position="570"/>
        <end position="595"/>
    </location>
</feature>
<evidence type="ECO:0000256" key="2">
    <source>
        <dbReference type="ARBA" id="ARBA00008803"/>
    </source>
</evidence>
<proteinExistence type="inferred from homology"/>
<evidence type="ECO:0008006" key="11">
    <source>
        <dbReference type="Google" id="ProtNLM"/>
    </source>
</evidence>
<evidence type="ECO:0000256" key="4">
    <source>
        <dbReference type="ARBA" id="ARBA00022989"/>
    </source>
</evidence>
<dbReference type="PANTHER" id="PTHR13317">
    <property type="entry name" value="TRANSMEMBRANE ANTERIOR POSTERIOR TRANSFORMATION PROTEIN 1 HOMOLOG"/>
    <property type="match status" value="1"/>
</dbReference>
<evidence type="ECO:0000256" key="3">
    <source>
        <dbReference type="ARBA" id="ARBA00022692"/>
    </source>
</evidence>
<feature type="transmembrane region" description="Helical" evidence="7">
    <location>
        <begin position="454"/>
        <end position="473"/>
    </location>
</feature>
<feature type="transmembrane region" description="Helical" evidence="7">
    <location>
        <begin position="414"/>
        <end position="433"/>
    </location>
</feature>
<comment type="similarity">
    <text evidence="2">Belongs to the TAPT1 family.</text>
</comment>
<sequence length="615" mass="69982">MKFLMKRKHSRELIILITPNPTSPEAAHRRRPMAIRSSGRKISFNILTASANGDGDDIEWLSTAAAALHRSKSDPPDPRQKPHKKKKKKKNQSKVIEHSPVSESLICCDVAAQRDESNFTISSVIGTQHSELRQRNAVLSGAKEEGVTSFPLNKETERNGDGKSEAEKVERNARGEMVNGGDVIMGRNLEKEVSLDWKRLMAEDQNNEFHVEKSPVKFLVEEMYAGNSLKSTVCLGNEKERERVYDTIIHLPWRCELLINVGFFVCLDSFLSLLTIMPTRIITTFCKFLKTWQLSRPSTAQLCDFGCFVTLIIGVTLLQQTDISLIYHMIRGQGTVKLYVVYNVLEIFDKLFQSFGGDVMQTLFTTAEGLATCSSENMQYWLRRFILDEIVAVTSSIIHSFILLVQAITLSTCIVAHNNALFALLVSNNFTEIKSNVFKRYSKDNVHNLVYADAVERFHISAFLLFVLAQNILEAEGPWLQSFIYNALVVYICEMMIDIIKHSFVAKFNNIKPMAFSEFLEDLCKQTWNQPENAKNNLVFIPLAPACVVIRVLRPVYAAHLPYSPLSWRLFWIFLLSALTFIMLASLKILVGMGLKNHAGWYIKRCQRRKKLHTD</sequence>
<gene>
    <name evidence="8" type="ORF">CEPIT_LOCUS17453</name>
    <name evidence="9" type="ORF">CEPIT_LOCUS39853</name>
</gene>
<feature type="transmembrane region" description="Helical" evidence="7">
    <location>
        <begin position="538"/>
        <end position="558"/>
    </location>
</feature>
<keyword evidence="3 7" id="KW-0812">Transmembrane</keyword>
<keyword evidence="4 7" id="KW-1133">Transmembrane helix</keyword>
<dbReference type="GO" id="GO:0005789">
    <property type="term" value="C:endoplasmic reticulum membrane"/>
    <property type="evidence" value="ECO:0007669"/>
    <property type="project" value="TreeGrafter"/>
</dbReference>
<dbReference type="EMBL" id="CAMAPF010001040">
    <property type="protein sequence ID" value="CAH9142373.1"/>
    <property type="molecule type" value="Genomic_DNA"/>
</dbReference>
<feature type="compositionally biased region" description="Basic and acidic residues" evidence="6">
    <location>
        <begin position="71"/>
        <end position="80"/>
    </location>
</feature>
<feature type="transmembrane region" description="Helical" evidence="7">
    <location>
        <begin position="479"/>
        <end position="497"/>
    </location>
</feature>
<name>A0AAV0G468_9ASTE</name>